<dbReference type="InterPro" id="IPR029045">
    <property type="entry name" value="ClpP/crotonase-like_dom_sf"/>
</dbReference>
<dbReference type="Gene3D" id="3.90.226.10">
    <property type="entry name" value="2-enoyl-CoA Hydratase, Chain A, domain 1"/>
    <property type="match status" value="1"/>
</dbReference>
<dbReference type="SUPFAM" id="SSF52096">
    <property type="entry name" value="ClpP/crotonase"/>
    <property type="match status" value="1"/>
</dbReference>
<evidence type="ECO:0000256" key="2">
    <source>
        <dbReference type="ARBA" id="ARBA00022490"/>
    </source>
</evidence>
<comment type="caution">
    <text evidence="8">The sequence shown here is derived from an EMBL/GenBank/DDBJ whole genome shotgun (WGS) entry which is preliminary data.</text>
</comment>
<dbReference type="NCBIfam" id="NF045542">
    <property type="entry name" value="Clp_rel_HeadMat"/>
    <property type="match status" value="1"/>
</dbReference>
<proteinExistence type="inferred from homology"/>
<dbReference type="PANTHER" id="PTHR10381:SF70">
    <property type="entry name" value="ATP-DEPENDENT CLP PROTEASE PROTEOLYTIC SUBUNIT"/>
    <property type="match status" value="1"/>
</dbReference>
<evidence type="ECO:0000256" key="4">
    <source>
        <dbReference type="ARBA" id="ARBA00022801"/>
    </source>
</evidence>
<feature type="region of interest" description="Disordered" evidence="7">
    <location>
        <begin position="305"/>
        <end position="328"/>
    </location>
</feature>
<evidence type="ECO:0000313" key="8">
    <source>
        <dbReference type="EMBL" id="MCL6270717.1"/>
    </source>
</evidence>
<name>A0ABT0PH61_9GAMM</name>
<dbReference type="GO" id="GO:0006508">
    <property type="term" value="P:proteolysis"/>
    <property type="evidence" value="ECO:0007669"/>
    <property type="project" value="UniProtKB-KW"/>
</dbReference>
<dbReference type="PANTHER" id="PTHR10381">
    <property type="entry name" value="ATP-DEPENDENT CLP PROTEASE PROTEOLYTIC SUBUNIT"/>
    <property type="match status" value="1"/>
</dbReference>
<dbReference type="InterPro" id="IPR023562">
    <property type="entry name" value="ClpP/TepA"/>
</dbReference>
<comment type="similarity">
    <text evidence="1 6">Belongs to the peptidase S14 family.</text>
</comment>
<feature type="compositionally biased region" description="Low complexity" evidence="7">
    <location>
        <begin position="309"/>
        <end position="320"/>
    </location>
</feature>
<keyword evidence="3 8" id="KW-0645">Protease</keyword>
<keyword evidence="9" id="KW-1185">Reference proteome</keyword>
<evidence type="ECO:0000256" key="1">
    <source>
        <dbReference type="ARBA" id="ARBA00007039"/>
    </source>
</evidence>
<dbReference type="RefSeq" id="WP_249699991.1">
    <property type="nucleotide sequence ID" value="NZ_JAMFLX010000016.1"/>
</dbReference>
<dbReference type="Proteomes" id="UP001203338">
    <property type="component" value="Unassembled WGS sequence"/>
</dbReference>
<reference evidence="8 9" key="1">
    <citation type="submission" date="2022-05" db="EMBL/GenBank/DDBJ databases">
        <authorList>
            <person name="Park J.-S."/>
        </authorList>
    </citation>
    <scope>NUCLEOTIDE SEQUENCE [LARGE SCALE GENOMIC DNA]</scope>
    <source>
        <strain evidence="8 9">2012CJ34-2</strain>
    </source>
</reference>
<accession>A0ABT0PH61</accession>
<sequence length="341" mass="37225">MSAKRNKPWFTLKNMADKPAELLIYDVIGDWQGLSAKELVNELKAIDADELVVRINSPGGSVFDGIAIYNALRYHPADVHVRIEGLAASIASVIAMAGDIITMADNSLMMIHNPLGWVGGEAEDMRRTADMLDKATEAIALAYSGKSGRPLEDITPLMADETWFTAKEAHEHGLVDFVDQPVQLAASLDLSIFQNVPDELKAAPQASQSLSLNRSQVTTSAPDALAIVQLCNQAGYPELAESFLRTQASVENVRQRLTDCETIKTLCAAAHSDQAATFIQAGKSVEQVRTDLFETLVANQTTIDNSLTPQQQHNEQEPNNSPSLNIDSEALYQKRNKNCYA</sequence>
<organism evidence="8 9">
    <name type="scientific">Parendozoicomonas callyspongiae</name>
    <dbReference type="NCBI Taxonomy" id="2942213"/>
    <lineage>
        <taxon>Bacteria</taxon>
        <taxon>Pseudomonadati</taxon>
        <taxon>Pseudomonadota</taxon>
        <taxon>Gammaproteobacteria</taxon>
        <taxon>Oceanospirillales</taxon>
        <taxon>Endozoicomonadaceae</taxon>
        <taxon>Parendozoicomonas</taxon>
    </lineage>
</organism>
<dbReference type="GO" id="GO:0008233">
    <property type="term" value="F:peptidase activity"/>
    <property type="evidence" value="ECO:0007669"/>
    <property type="project" value="UniProtKB-KW"/>
</dbReference>
<keyword evidence="5" id="KW-0720">Serine protease</keyword>
<keyword evidence="2" id="KW-0963">Cytoplasm</keyword>
<evidence type="ECO:0000256" key="3">
    <source>
        <dbReference type="ARBA" id="ARBA00022670"/>
    </source>
</evidence>
<evidence type="ECO:0000256" key="5">
    <source>
        <dbReference type="ARBA" id="ARBA00022825"/>
    </source>
</evidence>
<protein>
    <recommendedName>
        <fullName evidence="6">ATP-dependent Clp protease proteolytic subunit</fullName>
    </recommendedName>
</protein>
<dbReference type="EMBL" id="JAMFLX010000016">
    <property type="protein sequence ID" value="MCL6270717.1"/>
    <property type="molecule type" value="Genomic_DNA"/>
</dbReference>
<dbReference type="Pfam" id="PF00574">
    <property type="entry name" value="CLP_protease"/>
    <property type="match status" value="1"/>
</dbReference>
<evidence type="ECO:0000256" key="7">
    <source>
        <dbReference type="SAM" id="MobiDB-lite"/>
    </source>
</evidence>
<gene>
    <name evidence="8" type="ORF">M3P05_12360</name>
</gene>
<keyword evidence="4" id="KW-0378">Hydrolase</keyword>
<evidence type="ECO:0000313" key="9">
    <source>
        <dbReference type="Proteomes" id="UP001203338"/>
    </source>
</evidence>
<dbReference type="InterPro" id="IPR001907">
    <property type="entry name" value="ClpP"/>
</dbReference>
<evidence type="ECO:0000256" key="6">
    <source>
        <dbReference type="RuleBase" id="RU003567"/>
    </source>
</evidence>
<dbReference type="PRINTS" id="PR00127">
    <property type="entry name" value="CLPPROTEASEP"/>
</dbReference>
<dbReference type="CDD" id="cd07016">
    <property type="entry name" value="S14_ClpP_1"/>
    <property type="match status" value="1"/>
</dbReference>